<dbReference type="InterPro" id="IPR043502">
    <property type="entry name" value="DNA/RNA_pol_sf"/>
</dbReference>
<name>A0A0G4HH60_9ALVE</name>
<feature type="region of interest" description="Disordered" evidence="1">
    <location>
        <begin position="298"/>
        <end position="340"/>
    </location>
</feature>
<dbReference type="EMBL" id="CDMZ01002683">
    <property type="protein sequence ID" value="CEM43429.1"/>
    <property type="molecule type" value="Genomic_DNA"/>
</dbReference>
<feature type="domain" description="Reverse transcriptase Ty1/copia-type" evidence="2">
    <location>
        <begin position="504"/>
        <end position="735"/>
    </location>
</feature>
<gene>
    <name evidence="3" type="ORF">Cvel_6830</name>
</gene>
<dbReference type="VEuPathDB" id="CryptoDB:Cvel_6830"/>
<feature type="compositionally biased region" description="Low complexity" evidence="1">
    <location>
        <begin position="69"/>
        <end position="89"/>
    </location>
</feature>
<evidence type="ECO:0000259" key="2">
    <source>
        <dbReference type="Pfam" id="PF07727"/>
    </source>
</evidence>
<proteinExistence type="predicted"/>
<dbReference type="GO" id="GO:0003676">
    <property type="term" value="F:nucleic acid binding"/>
    <property type="evidence" value="ECO:0007669"/>
    <property type="project" value="InterPro"/>
</dbReference>
<feature type="compositionally biased region" description="Basic and acidic residues" evidence="1">
    <location>
        <begin position="416"/>
        <end position="441"/>
    </location>
</feature>
<dbReference type="AlphaFoldDB" id="A0A0G4HH60"/>
<dbReference type="Pfam" id="PF07727">
    <property type="entry name" value="RVT_2"/>
    <property type="match status" value="1"/>
</dbReference>
<feature type="region of interest" description="Disordered" evidence="1">
    <location>
        <begin position="382"/>
        <end position="450"/>
    </location>
</feature>
<protein>
    <recommendedName>
        <fullName evidence="2">Reverse transcriptase Ty1/copia-type domain-containing protein</fullName>
    </recommendedName>
</protein>
<dbReference type="PhylomeDB" id="A0A0G4HH60"/>
<feature type="compositionally biased region" description="Basic and acidic residues" evidence="1">
    <location>
        <begin position="399"/>
        <end position="408"/>
    </location>
</feature>
<feature type="region of interest" description="Disordered" evidence="1">
    <location>
        <begin position="63"/>
        <end position="102"/>
    </location>
</feature>
<sequence>MREGECEFVDVDGRVHRTSREVDVELPGVETARGGTETACLSGAYSRGKYVGPFRVCLNVKGGGDKGNKNGSPQPSSVSGSPQPSSVSSRQNGKGKAKEVRVSPARWRKLRFPTEDAAKAISPLFVGDRVVVSDPRPSGVSGQSVCGKDAIFCGVESSSVVCVLVKTESGKGWRPLRVHPSAVSLKSWYGLDVSGDFLHDDDKRKELVDDELDRFSDFSLDDEEEIDVSADGGDLPEAVLSSSRAQAHLPQQVAQAAVRQLERVLAGEPDVSVPVCLPTQSAVGSQLQRRELEWRAAQQGVESREASAEQSGRECTPSQTAPVHVEEKKEEESFLEAEDIDVVPERKSTFRLGFPGKQKTKKRVRFAQEVEVREFSQEDIVQRRAQERKKSARVARKEKRGEREEREPGLATQKSPQEKEEREEQRGEKEQEKEKNGEQRGAKGRSQQVEVSEKVIEKMMSHVNPRKGHIDATEEEVRNGSHDEAMKKELKSFAENKVLKINGVRVPQKRRVMKTRWVLTWKIKGGKRVPKASLRLVCKGFQDDRKNVETFSGTASWWALLFCFVFAAGKKWSVGKSDVRTVFLTAPINDEVYVQLPGRVPTGSPEGIVPGQVYQLERAMYGLKDAPRLYGQHFKKIAKEEGWEEVLESVFVLYKEGDKKKGAKAIMVAHVDDLLVFSADPLRDFASIRKRLQMDEPEILVEGGEMGYTGLEVKKNGDEFVISQEGYLSSIPVEKESLPRKNLSFDLLAKEEEKDESLIAVMQKVMGILGWVCRTSVDLAFLFSELSRYNSCLTGAKLTAALLALVRAKEKGETLRMNAVVDPKIALFVDAAYSLVRCEGRSGFECYLVDEKETVEVMRRTNLVAWKSKRIKRKLISSTSAEVCALVDSVKQAFQWKELVSALWGKSPSVEIYTDSAPLLAQLESGSSKREPRMDGLLKYVRQELRALRAKVSWVSTKDQRADKHTKFIVERVRRNSAPSVEHEMGGAVEPKRKVLNFAKSARATQFSRVARMN</sequence>
<reference evidence="3" key="1">
    <citation type="submission" date="2014-11" db="EMBL/GenBank/DDBJ databases">
        <authorList>
            <person name="Otto D Thomas"/>
            <person name="Naeem Raeece"/>
        </authorList>
    </citation>
    <scope>NUCLEOTIDE SEQUENCE</scope>
</reference>
<evidence type="ECO:0000256" key="1">
    <source>
        <dbReference type="SAM" id="MobiDB-lite"/>
    </source>
</evidence>
<organism evidence="3">
    <name type="scientific">Chromera velia CCMP2878</name>
    <dbReference type="NCBI Taxonomy" id="1169474"/>
    <lineage>
        <taxon>Eukaryota</taxon>
        <taxon>Sar</taxon>
        <taxon>Alveolata</taxon>
        <taxon>Colpodellida</taxon>
        <taxon>Chromeraceae</taxon>
        <taxon>Chromera</taxon>
    </lineage>
</organism>
<dbReference type="SUPFAM" id="SSF56672">
    <property type="entry name" value="DNA/RNA polymerases"/>
    <property type="match status" value="1"/>
</dbReference>
<dbReference type="Gene3D" id="3.30.420.10">
    <property type="entry name" value="Ribonuclease H-like superfamily/Ribonuclease H"/>
    <property type="match status" value="1"/>
</dbReference>
<dbReference type="InterPro" id="IPR036397">
    <property type="entry name" value="RNaseH_sf"/>
</dbReference>
<accession>A0A0G4HH60</accession>
<dbReference type="InterPro" id="IPR013103">
    <property type="entry name" value="RVT_2"/>
</dbReference>
<evidence type="ECO:0000313" key="3">
    <source>
        <dbReference type="EMBL" id="CEM43429.1"/>
    </source>
</evidence>